<feature type="transmembrane region" description="Helical" evidence="14">
    <location>
        <begin position="53"/>
        <end position="72"/>
    </location>
</feature>
<evidence type="ECO:0000256" key="4">
    <source>
        <dbReference type="ARBA" id="ARBA00021581"/>
    </source>
</evidence>
<dbReference type="AlphaFoldDB" id="A0A081BBE7"/>
<dbReference type="PANTHER" id="PTHR30622">
    <property type="entry name" value="UNDECAPRENYL-DIPHOSPHATASE"/>
    <property type="match status" value="1"/>
</dbReference>
<keyword evidence="14" id="KW-0133">Cell shape</keyword>
<keyword evidence="14" id="KW-0961">Cell wall biogenesis/degradation</keyword>
<dbReference type="GO" id="GO:0050380">
    <property type="term" value="F:undecaprenyl-diphosphatase activity"/>
    <property type="evidence" value="ECO:0007669"/>
    <property type="project" value="UniProtKB-UniRule"/>
</dbReference>
<feature type="transmembrane region" description="Helical" evidence="14">
    <location>
        <begin position="202"/>
        <end position="221"/>
    </location>
</feature>
<proteinExistence type="inferred from homology"/>
<evidence type="ECO:0000256" key="6">
    <source>
        <dbReference type="ARBA" id="ARBA00022692"/>
    </source>
</evidence>
<feature type="transmembrane region" description="Helical" evidence="14">
    <location>
        <begin position="12"/>
        <end position="32"/>
    </location>
</feature>
<evidence type="ECO:0000313" key="15">
    <source>
        <dbReference type="EMBL" id="GAK45365.1"/>
    </source>
</evidence>
<evidence type="ECO:0000256" key="9">
    <source>
        <dbReference type="ARBA" id="ARBA00023136"/>
    </source>
</evidence>
<dbReference type="Proteomes" id="UP000028702">
    <property type="component" value="Unassembled WGS sequence"/>
</dbReference>
<dbReference type="STRING" id="1333998.M2A_1864"/>
<protein>
    <recommendedName>
        <fullName evidence="4 14">Undecaprenyl-diphosphatase</fullName>
        <ecNumber evidence="3 14">3.6.1.27</ecNumber>
    </recommendedName>
    <alternativeName>
        <fullName evidence="12 14">Bacitracin resistance protein</fullName>
    </alternativeName>
    <alternativeName>
        <fullName evidence="11 14">Undecaprenyl pyrophosphate phosphatase</fullName>
    </alternativeName>
</protein>
<comment type="subcellular location">
    <subcellularLocation>
        <location evidence="1 14">Cell membrane</location>
        <topology evidence="1 14">Multi-pass membrane protein</topology>
    </subcellularLocation>
</comment>
<gene>
    <name evidence="14" type="primary">uppP</name>
    <name evidence="15" type="ORF">M2A_1864</name>
</gene>
<comment type="caution">
    <text evidence="15">The sequence shown here is derived from an EMBL/GenBank/DDBJ whole genome shotgun (WGS) entry which is preliminary data.</text>
</comment>
<evidence type="ECO:0000256" key="1">
    <source>
        <dbReference type="ARBA" id="ARBA00004651"/>
    </source>
</evidence>
<dbReference type="GO" id="GO:0071555">
    <property type="term" value="P:cell wall organization"/>
    <property type="evidence" value="ECO:0007669"/>
    <property type="project" value="UniProtKB-KW"/>
</dbReference>
<keyword evidence="10 14" id="KW-0046">Antibiotic resistance</keyword>
<dbReference type="InterPro" id="IPR003824">
    <property type="entry name" value="UppP"/>
</dbReference>
<dbReference type="NCBIfam" id="NF001393">
    <property type="entry name" value="PRK00281.2-4"/>
    <property type="match status" value="1"/>
</dbReference>
<evidence type="ECO:0000256" key="8">
    <source>
        <dbReference type="ARBA" id="ARBA00022989"/>
    </source>
</evidence>
<feature type="transmembrane region" description="Helical" evidence="14">
    <location>
        <begin position="123"/>
        <end position="143"/>
    </location>
</feature>
<dbReference type="PANTHER" id="PTHR30622:SF4">
    <property type="entry name" value="UNDECAPRENYL-DIPHOSPHATASE"/>
    <property type="match status" value="1"/>
</dbReference>
<evidence type="ECO:0000256" key="12">
    <source>
        <dbReference type="ARBA" id="ARBA00032932"/>
    </source>
</evidence>
<evidence type="ECO:0000313" key="16">
    <source>
        <dbReference type="Proteomes" id="UP000028702"/>
    </source>
</evidence>
<dbReference type="GO" id="GO:0016301">
    <property type="term" value="F:kinase activity"/>
    <property type="evidence" value="ECO:0007669"/>
    <property type="project" value="UniProtKB-KW"/>
</dbReference>
<evidence type="ECO:0000256" key="10">
    <source>
        <dbReference type="ARBA" id="ARBA00023251"/>
    </source>
</evidence>
<dbReference type="Pfam" id="PF02673">
    <property type="entry name" value="BacA"/>
    <property type="match status" value="1"/>
</dbReference>
<keyword evidence="8 14" id="KW-1133">Transmembrane helix</keyword>
<dbReference type="EC" id="3.6.1.27" evidence="3 14"/>
<evidence type="ECO:0000256" key="11">
    <source>
        <dbReference type="ARBA" id="ARBA00032707"/>
    </source>
</evidence>
<comment type="similarity">
    <text evidence="2 14">Belongs to the UppP family.</text>
</comment>
<evidence type="ECO:0000256" key="5">
    <source>
        <dbReference type="ARBA" id="ARBA00022475"/>
    </source>
</evidence>
<reference evidence="15 16" key="1">
    <citation type="submission" date="2014-07" db="EMBL/GenBank/DDBJ databases">
        <title>Tepidicaulis marinum gen. nov., sp. nov., a novel marine bacterium denitrifying nitrate to nitrous oxide strictly under microaerobic conditions.</title>
        <authorList>
            <person name="Takeuchi M."/>
            <person name="Yamagishi T."/>
            <person name="Kamagata Y."/>
            <person name="Oshima K."/>
            <person name="Hattori M."/>
            <person name="Katayama T."/>
            <person name="Hanada S."/>
            <person name="Tamaki H."/>
            <person name="Marumo K."/>
            <person name="Maeda H."/>
            <person name="Nedachi M."/>
            <person name="Iwasaki W."/>
            <person name="Suwa Y."/>
            <person name="Sakata S."/>
        </authorList>
    </citation>
    <scope>NUCLEOTIDE SEQUENCE [LARGE SCALE GENOMIC DNA]</scope>
    <source>
        <strain evidence="15 16">MA2</strain>
    </source>
</reference>
<dbReference type="GO" id="GO:0008360">
    <property type="term" value="P:regulation of cell shape"/>
    <property type="evidence" value="ECO:0007669"/>
    <property type="project" value="UniProtKB-KW"/>
</dbReference>
<evidence type="ECO:0000256" key="7">
    <source>
        <dbReference type="ARBA" id="ARBA00022801"/>
    </source>
</evidence>
<comment type="catalytic activity">
    <reaction evidence="13 14">
        <text>di-trans,octa-cis-undecaprenyl diphosphate + H2O = di-trans,octa-cis-undecaprenyl phosphate + phosphate + H(+)</text>
        <dbReference type="Rhea" id="RHEA:28094"/>
        <dbReference type="ChEBI" id="CHEBI:15377"/>
        <dbReference type="ChEBI" id="CHEBI:15378"/>
        <dbReference type="ChEBI" id="CHEBI:43474"/>
        <dbReference type="ChEBI" id="CHEBI:58405"/>
        <dbReference type="ChEBI" id="CHEBI:60392"/>
        <dbReference type="EC" id="3.6.1.27"/>
    </reaction>
</comment>
<feature type="transmembrane region" description="Helical" evidence="14">
    <location>
        <begin position="227"/>
        <end position="250"/>
    </location>
</feature>
<feature type="transmembrane region" description="Helical" evidence="14">
    <location>
        <begin position="262"/>
        <end position="278"/>
    </location>
</feature>
<dbReference type="EMBL" id="BBIO01000008">
    <property type="protein sequence ID" value="GAK45365.1"/>
    <property type="molecule type" value="Genomic_DNA"/>
</dbReference>
<dbReference type="GO" id="GO:0046677">
    <property type="term" value="P:response to antibiotic"/>
    <property type="evidence" value="ECO:0007669"/>
    <property type="project" value="UniProtKB-UniRule"/>
</dbReference>
<evidence type="ECO:0000256" key="2">
    <source>
        <dbReference type="ARBA" id="ARBA00010621"/>
    </source>
</evidence>
<name>A0A081BBE7_9HYPH</name>
<evidence type="ECO:0000256" key="13">
    <source>
        <dbReference type="ARBA" id="ARBA00047594"/>
    </source>
</evidence>
<comment type="miscellaneous">
    <text evidence="14">Bacitracin is thought to be involved in the inhibition of peptidoglycan synthesis by sequestering undecaprenyl diphosphate, thereby reducing the pool of lipid carrier available.</text>
</comment>
<keyword evidence="7 14" id="KW-0378">Hydrolase</keyword>
<keyword evidence="15" id="KW-0808">Transferase</keyword>
<organism evidence="15 16">
    <name type="scientific">Tepidicaulis marinus</name>
    <dbReference type="NCBI Taxonomy" id="1333998"/>
    <lineage>
        <taxon>Bacteria</taxon>
        <taxon>Pseudomonadati</taxon>
        <taxon>Pseudomonadota</taxon>
        <taxon>Alphaproteobacteria</taxon>
        <taxon>Hyphomicrobiales</taxon>
        <taxon>Parvibaculaceae</taxon>
        <taxon>Tepidicaulis</taxon>
    </lineage>
</organism>
<comment type="function">
    <text evidence="14">Catalyzes the dephosphorylation of undecaprenyl diphosphate (UPP). Confers resistance to bacitracin.</text>
</comment>
<accession>A0A081BBE7</accession>
<dbReference type="GO" id="GO:0005886">
    <property type="term" value="C:plasma membrane"/>
    <property type="evidence" value="ECO:0007669"/>
    <property type="project" value="UniProtKB-SubCell"/>
</dbReference>
<sequence>MLAHLSTSGTPFLMSIEQLIVLALVQGITEFLPVSSSGHLNLIGELTSWSDQGILIDIAVHMGTLIAVIAYFRREVWQMIVGFFLLLRGRVTPDGRLALFLIIATLPAVIAGFFVLRSGMVSALRGAEIVAWANLFFALVLYATDKIGMTVKRLEHMETGGALAIGIAQVFSLIPGASRAGVTMSMARFLGYERKDAARFSMLLSIPTIIGAAAASIYEVVQLGDVALGYDMALAAGLAAIAAFATIAAFMRLLEHMTLTPFVIYRLLLGAVLLGWIYY</sequence>
<keyword evidence="15" id="KW-0418">Kinase</keyword>
<keyword evidence="6 14" id="KW-0812">Transmembrane</keyword>
<dbReference type="HAMAP" id="MF_01006">
    <property type="entry name" value="Undec_diphosphatase"/>
    <property type="match status" value="1"/>
</dbReference>
<evidence type="ECO:0000256" key="3">
    <source>
        <dbReference type="ARBA" id="ARBA00012374"/>
    </source>
</evidence>
<keyword evidence="9 14" id="KW-0472">Membrane</keyword>
<dbReference type="eggNOG" id="COG1968">
    <property type="taxonomic scope" value="Bacteria"/>
</dbReference>
<dbReference type="GO" id="GO:0009252">
    <property type="term" value="P:peptidoglycan biosynthetic process"/>
    <property type="evidence" value="ECO:0007669"/>
    <property type="project" value="UniProtKB-KW"/>
</dbReference>
<keyword evidence="5 14" id="KW-1003">Cell membrane</keyword>
<keyword evidence="14" id="KW-0573">Peptidoglycan synthesis</keyword>
<keyword evidence="16" id="KW-1185">Reference proteome</keyword>
<dbReference type="RefSeq" id="WP_197052889.1">
    <property type="nucleotide sequence ID" value="NZ_BBIO01000008.1"/>
</dbReference>
<feature type="transmembrane region" description="Helical" evidence="14">
    <location>
        <begin position="97"/>
        <end position="116"/>
    </location>
</feature>
<evidence type="ECO:0000256" key="14">
    <source>
        <dbReference type="HAMAP-Rule" id="MF_01006"/>
    </source>
</evidence>